<feature type="region of interest" description="Disordered" evidence="1">
    <location>
        <begin position="94"/>
        <end position="140"/>
    </location>
</feature>
<dbReference type="AlphaFoldDB" id="A0A841CF92"/>
<evidence type="ECO:0000313" key="3">
    <source>
        <dbReference type="EMBL" id="MBB5955034.1"/>
    </source>
</evidence>
<dbReference type="Proteomes" id="UP000547510">
    <property type="component" value="Unassembled WGS sequence"/>
</dbReference>
<dbReference type="RefSeq" id="WP_184689627.1">
    <property type="nucleotide sequence ID" value="NZ_JACHJN010000002.1"/>
</dbReference>
<evidence type="ECO:0008006" key="5">
    <source>
        <dbReference type="Google" id="ProtNLM"/>
    </source>
</evidence>
<accession>A0A841CF92</accession>
<feature type="chain" id="PRO_5039358145" description="Secreted protein" evidence="2">
    <location>
        <begin position="25"/>
        <end position="140"/>
    </location>
</feature>
<name>A0A841CF92_9PSEU</name>
<sequence>MNSRRLLASVLTCVCCVAFRPAWTLPNVVAARSACATELLFELFRAGTANKPIGPSALGLSCSPRSPPVIAFILDWKSPALPWRPSMAELLMPNPDVPVGPPTGGGGGPGVGLGDGLGPGDGLGLPPPGFFGAMSGAPDD</sequence>
<evidence type="ECO:0000256" key="1">
    <source>
        <dbReference type="SAM" id="MobiDB-lite"/>
    </source>
</evidence>
<keyword evidence="4" id="KW-1185">Reference proteome</keyword>
<comment type="caution">
    <text evidence="3">The sequence shown here is derived from an EMBL/GenBank/DDBJ whole genome shotgun (WGS) entry which is preliminary data.</text>
</comment>
<organism evidence="3 4">
    <name type="scientific">Saccharothrix tamanrassetensis</name>
    <dbReference type="NCBI Taxonomy" id="1051531"/>
    <lineage>
        <taxon>Bacteria</taxon>
        <taxon>Bacillati</taxon>
        <taxon>Actinomycetota</taxon>
        <taxon>Actinomycetes</taxon>
        <taxon>Pseudonocardiales</taxon>
        <taxon>Pseudonocardiaceae</taxon>
        <taxon>Saccharothrix</taxon>
    </lineage>
</organism>
<proteinExistence type="predicted"/>
<evidence type="ECO:0000313" key="4">
    <source>
        <dbReference type="Proteomes" id="UP000547510"/>
    </source>
</evidence>
<keyword evidence="2" id="KW-0732">Signal</keyword>
<evidence type="ECO:0000256" key="2">
    <source>
        <dbReference type="SAM" id="SignalP"/>
    </source>
</evidence>
<feature type="signal peptide" evidence="2">
    <location>
        <begin position="1"/>
        <end position="24"/>
    </location>
</feature>
<protein>
    <recommendedName>
        <fullName evidence="5">Secreted protein</fullName>
    </recommendedName>
</protein>
<gene>
    <name evidence="3" type="ORF">FHS29_001604</name>
</gene>
<feature type="compositionally biased region" description="Gly residues" evidence="1">
    <location>
        <begin position="102"/>
        <end position="123"/>
    </location>
</feature>
<reference evidence="3 4" key="1">
    <citation type="submission" date="2020-08" db="EMBL/GenBank/DDBJ databases">
        <title>Genomic Encyclopedia of Type Strains, Phase III (KMG-III): the genomes of soil and plant-associated and newly described type strains.</title>
        <authorList>
            <person name="Whitman W."/>
        </authorList>
    </citation>
    <scope>NUCLEOTIDE SEQUENCE [LARGE SCALE GENOMIC DNA]</scope>
    <source>
        <strain evidence="3 4">CECT 8640</strain>
    </source>
</reference>
<dbReference type="EMBL" id="JACHJN010000002">
    <property type="protein sequence ID" value="MBB5955034.1"/>
    <property type="molecule type" value="Genomic_DNA"/>
</dbReference>